<evidence type="ECO:0000313" key="3">
    <source>
        <dbReference type="EMBL" id="KAJ7320870.1"/>
    </source>
</evidence>
<feature type="compositionally biased region" description="Low complexity" evidence="1">
    <location>
        <begin position="77"/>
        <end position="113"/>
    </location>
</feature>
<proteinExistence type="predicted"/>
<comment type="caution">
    <text evidence="3">The sequence shown here is derived from an EMBL/GenBank/DDBJ whole genome shotgun (WGS) entry which is preliminary data.</text>
</comment>
<dbReference type="Proteomes" id="UP001218218">
    <property type="component" value="Unassembled WGS sequence"/>
</dbReference>
<feature type="region of interest" description="Disordered" evidence="1">
    <location>
        <begin position="77"/>
        <end position="123"/>
    </location>
</feature>
<feature type="transmembrane region" description="Helical" evidence="2">
    <location>
        <begin position="213"/>
        <end position="234"/>
    </location>
</feature>
<dbReference type="EMBL" id="JARIHO010000053">
    <property type="protein sequence ID" value="KAJ7320870.1"/>
    <property type="molecule type" value="Genomic_DNA"/>
</dbReference>
<accession>A0AAD6ZFR3</accession>
<organism evidence="3 4">
    <name type="scientific">Mycena albidolilacea</name>
    <dbReference type="NCBI Taxonomy" id="1033008"/>
    <lineage>
        <taxon>Eukaryota</taxon>
        <taxon>Fungi</taxon>
        <taxon>Dikarya</taxon>
        <taxon>Basidiomycota</taxon>
        <taxon>Agaricomycotina</taxon>
        <taxon>Agaricomycetes</taxon>
        <taxon>Agaricomycetidae</taxon>
        <taxon>Agaricales</taxon>
        <taxon>Marasmiineae</taxon>
        <taxon>Mycenaceae</taxon>
        <taxon>Mycena</taxon>
    </lineage>
</organism>
<keyword evidence="2" id="KW-1133">Transmembrane helix</keyword>
<feature type="compositionally biased region" description="Basic and acidic residues" evidence="1">
    <location>
        <begin position="242"/>
        <end position="253"/>
    </location>
</feature>
<gene>
    <name evidence="3" type="ORF">DFH08DRAFT_388451</name>
</gene>
<protein>
    <submittedName>
        <fullName evidence="3">Uncharacterized protein</fullName>
    </submittedName>
</protein>
<keyword evidence="2" id="KW-0812">Transmembrane</keyword>
<name>A0AAD6ZFR3_9AGAR</name>
<keyword evidence="2" id="KW-0472">Membrane</keyword>
<feature type="region of interest" description="Disordered" evidence="1">
    <location>
        <begin position="238"/>
        <end position="296"/>
    </location>
</feature>
<evidence type="ECO:0000256" key="1">
    <source>
        <dbReference type="SAM" id="MobiDB-lite"/>
    </source>
</evidence>
<reference evidence="3" key="1">
    <citation type="submission" date="2023-03" db="EMBL/GenBank/DDBJ databases">
        <title>Massive genome expansion in bonnet fungi (Mycena s.s.) driven by repeated elements and novel gene families across ecological guilds.</title>
        <authorList>
            <consortium name="Lawrence Berkeley National Laboratory"/>
            <person name="Harder C.B."/>
            <person name="Miyauchi S."/>
            <person name="Viragh M."/>
            <person name="Kuo A."/>
            <person name="Thoen E."/>
            <person name="Andreopoulos B."/>
            <person name="Lu D."/>
            <person name="Skrede I."/>
            <person name="Drula E."/>
            <person name="Henrissat B."/>
            <person name="Morin E."/>
            <person name="Kohler A."/>
            <person name="Barry K."/>
            <person name="LaButti K."/>
            <person name="Morin E."/>
            <person name="Salamov A."/>
            <person name="Lipzen A."/>
            <person name="Mereny Z."/>
            <person name="Hegedus B."/>
            <person name="Baldrian P."/>
            <person name="Stursova M."/>
            <person name="Weitz H."/>
            <person name="Taylor A."/>
            <person name="Grigoriev I.V."/>
            <person name="Nagy L.G."/>
            <person name="Martin F."/>
            <person name="Kauserud H."/>
        </authorList>
    </citation>
    <scope>NUCLEOTIDE SEQUENCE</scope>
    <source>
        <strain evidence="3">CBHHK002</strain>
    </source>
</reference>
<feature type="region of interest" description="Disordered" evidence="1">
    <location>
        <begin position="157"/>
        <end position="203"/>
    </location>
</feature>
<evidence type="ECO:0000313" key="4">
    <source>
        <dbReference type="Proteomes" id="UP001218218"/>
    </source>
</evidence>
<evidence type="ECO:0000256" key="2">
    <source>
        <dbReference type="SAM" id="Phobius"/>
    </source>
</evidence>
<dbReference type="AlphaFoldDB" id="A0AAD6ZFR3"/>
<sequence length="296" mass="29866">MAGCEGRSPLNTLPSDVSAWWVATGSAEFAKHPATLILPPPVYPWWEATGSAQFAASVLKEVPGLVITGSLDSVPQTTAAGQTTAPTLLPGPSLSGPGVSVGASTPQPTQPTTSKAEPSSVPGEISIVSSLLTTRTNSTAAPTTKMEAGLGSTSAVADAASATPSTPSDAGNATLATPAASSPTASSHTASSTASQTQINAASHTHSGKSARIVAGVVTPLVLLLLLAVALALYKRRRRARDRREWERTHEATADAVRQVGGTTAAPWSPPRGDVKGPLEGDSAPLFEKSAGTPLG</sequence>
<keyword evidence="4" id="KW-1185">Reference proteome</keyword>